<feature type="non-terminal residue" evidence="1">
    <location>
        <position position="1"/>
    </location>
</feature>
<dbReference type="Proteomes" id="UP001162164">
    <property type="component" value="Unassembled WGS sequence"/>
</dbReference>
<proteinExistence type="predicted"/>
<gene>
    <name evidence="1" type="ORF">NQ317_002000</name>
</gene>
<comment type="caution">
    <text evidence="1">The sequence shown here is derived from an EMBL/GenBank/DDBJ whole genome shotgun (WGS) entry which is preliminary data.</text>
</comment>
<reference evidence="1" key="1">
    <citation type="journal article" date="2023" name="Insect Mol. Biol.">
        <title>Genome sequencing provides insights into the evolution of gene families encoding plant cell wall-degrading enzymes in longhorned beetles.</title>
        <authorList>
            <person name="Shin N.R."/>
            <person name="Okamura Y."/>
            <person name="Kirsch R."/>
            <person name="Pauchet Y."/>
        </authorList>
    </citation>
    <scope>NUCLEOTIDE SEQUENCE</scope>
    <source>
        <strain evidence="1">MMC_N1</strain>
    </source>
</reference>
<organism evidence="1 2">
    <name type="scientific">Molorchus minor</name>
    <dbReference type="NCBI Taxonomy" id="1323400"/>
    <lineage>
        <taxon>Eukaryota</taxon>
        <taxon>Metazoa</taxon>
        <taxon>Ecdysozoa</taxon>
        <taxon>Arthropoda</taxon>
        <taxon>Hexapoda</taxon>
        <taxon>Insecta</taxon>
        <taxon>Pterygota</taxon>
        <taxon>Neoptera</taxon>
        <taxon>Endopterygota</taxon>
        <taxon>Coleoptera</taxon>
        <taxon>Polyphaga</taxon>
        <taxon>Cucujiformia</taxon>
        <taxon>Chrysomeloidea</taxon>
        <taxon>Cerambycidae</taxon>
        <taxon>Lamiinae</taxon>
        <taxon>Monochamini</taxon>
        <taxon>Molorchus</taxon>
    </lineage>
</organism>
<name>A0ABQ9ITJ2_9CUCU</name>
<protein>
    <submittedName>
        <fullName evidence="1">Uncharacterized protein</fullName>
    </submittedName>
</protein>
<keyword evidence="2" id="KW-1185">Reference proteome</keyword>
<evidence type="ECO:0000313" key="2">
    <source>
        <dbReference type="Proteomes" id="UP001162164"/>
    </source>
</evidence>
<accession>A0ABQ9ITJ2</accession>
<evidence type="ECO:0000313" key="1">
    <source>
        <dbReference type="EMBL" id="KAJ8965288.1"/>
    </source>
</evidence>
<sequence>IWVNRRYAPMYPPPAGSFAAKWGASPPTVGRLRRHMSIYILEAKRALYTNLKPKTQIYLPGILHTNYCIFSTETETILKI</sequence>
<dbReference type="EMBL" id="JAPWTJ010002644">
    <property type="protein sequence ID" value="KAJ8965288.1"/>
    <property type="molecule type" value="Genomic_DNA"/>
</dbReference>